<dbReference type="EMBL" id="KZ308153">
    <property type="protein sequence ID" value="KAG8223156.1"/>
    <property type="molecule type" value="Genomic_DNA"/>
</dbReference>
<gene>
    <name evidence="6" type="ORF">J437_LFUL000579</name>
</gene>
<comment type="subcellular location">
    <subcellularLocation>
        <location evidence="1">Nucleus</location>
    </subcellularLocation>
</comment>
<dbReference type="GO" id="GO:0003714">
    <property type="term" value="F:transcription corepressor activity"/>
    <property type="evidence" value="ECO:0007669"/>
    <property type="project" value="TreeGrafter"/>
</dbReference>
<reference evidence="6" key="2">
    <citation type="submission" date="2017-10" db="EMBL/GenBank/DDBJ databases">
        <title>Ladona fulva Genome sequencing and assembly.</title>
        <authorList>
            <person name="Murali S."/>
            <person name="Richards S."/>
            <person name="Bandaranaike D."/>
            <person name="Bellair M."/>
            <person name="Blankenburg K."/>
            <person name="Chao H."/>
            <person name="Dinh H."/>
            <person name="Doddapaneni H."/>
            <person name="Dugan-Rocha S."/>
            <person name="Elkadiri S."/>
            <person name="Gnanaolivu R."/>
            <person name="Hernandez B."/>
            <person name="Skinner E."/>
            <person name="Javaid M."/>
            <person name="Lee S."/>
            <person name="Li M."/>
            <person name="Ming W."/>
            <person name="Munidasa M."/>
            <person name="Muniz J."/>
            <person name="Nguyen L."/>
            <person name="Hughes D."/>
            <person name="Osuji N."/>
            <person name="Pu L.-L."/>
            <person name="Puazo M."/>
            <person name="Qu C."/>
            <person name="Quiroz J."/>
            <person name="Raj R."/>
            <person name="Weissenberger G."/>
            <person name="Xin Y."/>
            <person name="Zou X."/>
            <person name="Han Y."/>
            <person name="Worley K."/>
            <person name="Muzny D."/>
            <person name="Gibbs R."/>
        </authorList>
    </citation>
    <scope>NUCLEOTIDE SEQUENCE</scope>
    <source>
        <strain evidence="6">Sampled in the wild</strain>
    </source>
</reference>
<dbReference type="Proteomes" id="UP000792457">
    <property type="component" value="Unassembled WGS sequence"/>
</dbReference>
<dbReference type="Pfam" id="PF03920">
    <property type="entry name" value="TLE_N"/>
    <property type="match status" value="2"/>
</dbReference>
<name>A0A8K0JUZ7_LADFU</name>
<dbReference type="PANTHER" id="PTHR10814">
    <property type="entry name" value="TRANSDUCIN-LIKE ENHANCER PROTEIN"/>
    <property type="match status" value="1"/>
</dbReference>
<feature type="domain" description="Groucho/TLE N-terminal Q-rich" evidence="5">
    <location>
        <begin position="31"/>
        <end position="64"/>
    </location>
</feature>
<evidence type="ECO:0000256" key="2">
    <source>
        <dbReference type="ARBA" id="ARBA00005969"/>
    </source>
</evidence>
<organism evidence="6 7">
    <name type="scientific">Ladona fulva</name>
    <name type="common">Scarce chaser dragonfly</name>
    <name type="synonym">Libellula fulva</name>
    <dbReference type="NCBI Taxonomy" id="123851"/>
    <lineage>
        <taxon>Eukaryota</taxon>
        <taxon>Metazoa</taxon>
        <taxon>Ecdysozoa</taxon>
        <taxon>Arthropoda</taxon>
        <taxon>Hexapoda</taxon>
        <taxon>Insecta</taxon>
        <taxon>Pterygota</taxon>
        <taxon>Palaeoptera</taxon>
        <taxon>Odonata</taxon>
        <taxon>Epiprocta</taxon>
        <taxon>Anisoptera</taxon>
        <taxon>Libelluloidea</taxon>
        <taxon>Libellulidae</taxon>
        <taxon>Ladona</taxon>
    </lineage>
</organism>
<dbReference type="OrthoDB" id="2624652at2759"/>
<dbReference type="GO" id="GO:0005634">
    <property type="term" value="C:nucleus"/>
    <property type="evidence" value="ECO:0007669"/>
    <property type="project" value="UniProtKB-SubCell"/>
</dbReference>
<keyword evidence="3" id="KW-0539">Nucleus</keyword>
<feature type="domain" description="Groucho/TLE N-terminal Q-rich" evidence="5">
    <location>
        <begin position="85"/>
        <end position="118"/>
    </location>
</feature>
<dbReference type="PANTHER" id="PTHR10814:SF21">
    <property type="entry name" value="PROTEIN GROUCHO"/>
    <property type="match status" value="1"/>
</dbReference>
<dbReference type="GO" id="GO:0005667">
    <property type="term" value="C:transcription regulator complex"/>
    <property type="evidence" value="ECO:0007669"/>
    <property type="project" value="TreeGrafter"/>
</dbReference>
<evidence type="ECO:0000313" key="7">
    <source>
        <dbReference type="Proteomes" id="UP000792457"/>
    </source>
</evidence>
<dbReference type="GO" id="GO:0090090">
    <property type="term" value="P:negative regulation of canonical Wnt signaling pathway"/>
    <property type="evidence" value="ECO:0007669"/>
    <property type="project" value="TreeGrafter"/>
</dbReference>
<protein>
    <recommendedName>
        <fullName evidence="5">Groucho/TLE N-terminal Q-rich domain-containing protein</fullName>
    </recommendedName>
</protein>
<evidence type="ECO:0000313" key="6">
    <source>
        <dbReference type="EMBL" id="KAG8223156.1"/>
    </source>
</evidence>
<dbReference type="InterPro" id="IPR005617">
    <property type="entry name" value="Groucho/TLE_N"/>
</dbReference>
<evidence type="ECO:0000256" key="3">
    <source>
        <dbReference type="ARBA" id="ARBA00023242"/>
    </source>
</evidence>
<evidence type="ECO:0000259" key="5">
    <source>
        <dbReference type="Pfam" id="PF03920"/>
    </source>
</evidence>
<keyword evidence="7" id="KW-1185">Reference proteome</keyword>
<accession>A0A8K0JUZ7</accession>
<evidence type="ECO:0000256" key="4">
    <source>
        <dbReference type="SAM" id="MobiDB-lite"/>
    </source>
</evidence>
<comment type="caution">
    <text evidence="6">The sequence shown here is derived from an EMBL/GenBank/DDBJ whole genome shotgun (WGS) entry which is preliminary data.</text>
</comment>
<feature type="region of interest" description="Disordered" evidence="4">
    <location>
        <begin position="1"/>
        <end position="28"/>
    </location>
</feature>
<proteinExistence type="inferred from homology"/>
<evidence type="ECO:0000256" key="1">
    <source>
        <dbReference type="ARBA" id="ARBA00004123"/>
    </source>
</evidence>
<sequence>MRGRGRFPAATPANTAPCAADGPPPPQPGQLKFTVSETCDRIKEEFNFLQAQYHSLDFDVELLNYDIFPVFDIIDGPPPPQPGQLKFTVSETCDRIKEEFNFLQAQYHSLDFDVELLNYDIFPVFDIIDFYTSVKVAPTSNLSKRPIGDSQMGDSVFGEKELKE</sequence>
<dbReference type="InterPro" id="IPR009146">
    <property type="entry name" value="Groucho_enhance"/>
</dbReference>
<comment type="similarity">
    <text evidence="2">Belongs to the WD repeat Groucho/TLE family.</text>
</comment>
<feature type="compositionally biased region" description="Low complexity" evidence="4">
    <location>
        <begin position="8"/>
        <end position="20"/>
    </location>
</feature>
<dbReference type="AlphaFoldDB" id="A0A8K0JUZ7"/>
<reference evidence="6" key="1">
    <citation type="submission" date="2013-04" db="EMBL/GenBank/DDBJ databases">
        <authorList>
            <person name="Qu J."/>
            <person name="Murali S.C."/>
            <person name="Bandaranaike D."/>
            <person name="Bellair M."/>
            <person name="Blankenburg K."/>
            <person name="Chao H."/>
            <person name="Dinh H."/>
            <person name="Doddapaneni H."/>
            <person name="Downs B."/>
            <person name="Dugan-Rocha S."/>
            <person name="Elkadiri S."/>
            <person name="Gnanaolivu R.D."/>
            <person name="Hernandez B."/>
            <person name="Javaid M."/>
            <person name="Jayaseelan J.C."/>
            <person name="Lee S."/>
            <person name="Li M."/>
            <person name="Ming W."/>
            <person name="Munidasa M."/>
            <person name="Muniz J."/>
            <person name="Nguyen L."/>
            <person name="Ongeri F."/>
            <person name="Osuji N."/>
            <person name="Pu L.-L."/>
            <person name="Puazo M."/>
            <person name="Qu C."/>
            <person name="Quiroz J."/>
            <person name="Raj R."/>
            <person name="Weissenberger G."/>
            <person name="Xin Y."/>
            <person name="Zou X."/>
            <person name="Han Y."/>
            <person name="Richards S."/>
            <person name="Worley K."/>
            <person name="Muzny D."/>
            <person name="Gibbs R."/>
        </authorList>
    </citation>
    <scope>NUCLEOTIDE SEQUENCE</scope>
    <source>
        <strain evidence="6">Sampled in the wild</strain>
    </source>
</reference>